<dbReference type="Gene3D" id="2.30.30.140">
    <property type="match status" value="1"/>
</dbReference>
<dbReference type="AlphaFoldDB" id="A0A7R9A260"/>
<reference evidence="3" key="1">
    <citation type="submission" date="2020-11" db="EMBL/GenBank/DDBJ databases">
        <authorList>
            <person name="Tran Van P."/>
        </authorList>
    </citation>
    <scope>NUCLEOTIDE SEQUENCE</scope>
</reference>
<feature type="region of interest" description="Disordered" evidence="1">
    <location>
        <begin position="77"/>
        <end position="184"/>
    </location>
</feature>
<dbReference type="GO" id="GO:0006325">
    <property type="term" value="P:chromatin organization"/>
    <property type="evidence" value="ECO:0007669"/>
    <property type="project" value="InterPro"/>
</dbReference>
<dbReference type="PANTHER" id="PTHR10880:SF15">
    <property type="entry name" value="MSL COMPLEX SUBUNIT 3"/>
    <property type="match status" value="1"/>
</dbReference>
<feature type="compositionally biased region" description="Polar residues" evidence="1">
    <location>
        <begin position="110"/>
        <end position="150"/>
    </location>
</feature>
<protein>
    <recommendedName>
        <fullName evidence="2">Chromo domain-containing protein</fullName>
    </recommendedName>
</protein>
<dbReference type="GO" id="GO:0005634">
    <property type="term" value="C:nucleus"/>
    <property type="evidence" value="ECO:0007669"/>
    <property type="project" value="InterPro"/>
</dbReference>
<organism evidence="3">
    <name type="scientific">Darwinula stevensoni</name>
    <dbReference type="NCBI Taxonomy" id="69355"/>
    <lineage>
        <taxon>Eukaryota</taxon>
        <taxon>Metazoa</taxon>
        <taxon>Ecdysozoa</taxon>
        <taxon>Arthropoda</taxon>
        <taxon>Crustacea</taxon>
        <taxon>Oligostraca</taxon>
        <taxon>Ostracoda</taxon>
        <taxon>Podocopa</taxon>
        <taxon>Podocopida</taxon>
        <taxon>Darwinulocopina</taxon>
        <taxon>Darwinuloidea</taxon>
        <taxon>Darwinulidae</taxon>
        <taxon>Darwinula</taxon>
    </lineage>
</organism>
<dbReference type="SMART" id="SM00298">
    <property type="entry name" value="CHROMO"/>
    <property type="match status" value="1"/>
</dbReference>
<proteinExistence type="predicted"/>
<dbReference type="CDD" id="cd18983">
    <property type="entry name" value="CBD_MSL3_like"/>
    <property type="match status" value="1"/>
</dbReference>
<dbReference type="Gene3D" id="1.10.274.30">
    <property type="entry name" value="MRG domain"/>
    <property type="match status" value="1"/>
</dbReference>
<dbReference type="FunFam" id="2.30.30.140:FF:000024">
    <property type="entry name" value="Mortality factor 4-like protein 1"/>
    <property type="match status" value="1"/>
</dbReference>
<dbReference type="InterPro" id="IPR053820">
    <property type="entry name" value="MSL3_chromo-like"/>
</dbReference>
<dbReference type="PANTHER" id="PTHR10880">
    <property type="entry name" value="MORTALITY FACTOR 4-LIKE PROTEIN"/>
    <property type="match status" value="1"/>
</dbReference>
<name>A0A7R9A260_9CRUS</name>
<dbReference type="SUPFAM" id="SSF54160">
    <property type="entry name" value="Chromo domain-like"/>
    <property type="match status" value="1"/>
</dbReference>
<dbReference type="PROSITE" id="PS51640">
    <property type="entry name" value="MRG"/>
    <property type="match status" value="1"/>
</dbReference>
<dbReference type="InterPro" id="IPR038217">
    <property type="entry name" value="MRG_C_sf"/>
</dbReference>
<evidence type="ECO:0000313" key="4">
    <source>
        <dbReference type="Proteomes" id="UP000677054"/>
    </source>
</evidence>
<sequence>MARKVKFAEGEKILCYHGPLIYEAKCLKVSLQDRTVKYLVHYSGWKKNWDEWVSDARMLKVNEVNLQKQKELIRQHKMKIKSMKGLKSGSESKQKEEGIHDESQEKSDHTLGSSKVETLPEGNSHSSAFGENSKNHNGTGLQHGTSSSTPCAVPVEASARTVSNVNTATNSPENSKKSSPLEGKDARILSAMKRKKKQVRFEMADRQIFPIGLDWKVVKRTSLQQLEFQLPLELKTILVDDWDMIEMKRKLLQSHPSTPMSQIYGIAHLIRTFGKFHIKFAVIKFRIFLLFQKKNPVHLGPMMRFAQLSEASEKILIACYKDLIKWLAVNADRLFNEDDYGIADPAYHRRLLGFQT</sequence>
<feature type="compositionally biased region" description="Polar residues" evidence="1">
    <location>
        <begin position="160"/>
        <end position="173"/>
    </location>
</feature>
<evidence type="ECO:0000256" key="1">
    <source>
        <dbReference type="SAM" id="MobiDB-lite"/>
    </source>
</evidence>
<dbReference type="Pfam" id="PF22732">
    <property type="entry name" value="MSL3_chromo-like"/>
    <property type="match status" value="1"/>
</dbReference>
<dbReference type="EMBL" id="CAJPEV010000412">
    <property type="protein sequence ID" value="CAG0885005.1"/>
    <property type="molecule type" value="Genomic_DNA"/>
</dbReference>
<dbReference type="OrthoDB" id="124855at2759"/>
<dbReference type="Proteomes" id="UP000677054">
    <property type="component" value="Unassembled WGS sequence"/>
</dbReference>
<dbReference type="GO" id="GO:0000123">
    <property type="term" value="C:histone acetyltransferase complex"/>
    <property type="evidence" value="ECO:0007669"/>
    <property type="project" value="TreeGrafter"/>
</dbReference>
<dbReference type="InterPro" id="IPR008676">
    <property type="entry name" value="MRG"/>
</dbReference>
<dbReference type="InterPro" id="IPR016197">
    <property type="entry name" value="Chromo-like_dom_sf"/>
</dbReference>
<evidence type="ECO:0000259" key="2">
    <source>
        <dbReference type="SMART" id="SM00298"/>
    </source>
</evidence>
<dbReference type="InterPro" id="IPR000953">
    <property type="entry name" value="Chromo/chromo_shadow_dom"/>
</dbReference>
<dbReference type="EMBL" id="LR899929">
    <property type="protein sequence ID" value="CAD7243340.1"/>
    <property type="molecule type" value="Genomic_DNA"/>
</dbReference>
<feature type="compositionally biased region" description="Basic and acidic residues" evidence="1">
    <location>
        <begin position="90"/>
        <end position="109"/>
    </location>
</feature>
<feature type="domain" description="Chromo" evidence="2">
    <location>
        <begin position="6"/>
        <end position="74"/>
    </location>
</feature>
<keyword evidence="4" id="KW-1185">Reference proteome</keyword>
<evidence type="ECO:0000313" key="3">
    <source>
        <dbReference type="EMBL" id="CAD7243340.1"/>
    </source>
</evidence>
<accession>A0A7R9A260</accession>
<dbReference type="GO" id="GO:0006355">
    <property type="term" value="P:regulation of DNA-templated transcription"/>
    <property type="evidence" value="ECO:0007669"/>
    <property type="project" value="InterPro"/>
</dbReference>
<gene>
    <name evidence="3" type="ORF">DSTB1V02_LOCUS3264</name>
</gene>